<dbReference type="EMBL" id="JABDTM020023679">
    <property type="protein sequence ID" value="KAH0814996.1"/>
    <property type="molecule type" value="Genomic_DNA"/>
</dbReference>
<feature type="region of interest" description="Disordered" evidence="1">
    <location>
        <begin position="203"/>
        <end position="250"/>
    </location>
</feature>
<protein>
    <submittedName>
        <fullName evidence="2">Uncharacterized protein</fullName>
    </submittedName>
</protein>
<reference evidence="2" key="2">
    <citation type="submission" date="2021-08" db="EMBL/GenBank/DDBJ databases">
        <authorList>
            <person name="Eriksson T."/>
        </authorList>
    </citation>
    <scope>NUCLEOTIDE SEQUENCE</scope>
    <source>
        <strain evidence="2">Stoneville</strain>
        <tissue evidence="2">Whole head</tissue>
    </source>
</reference>
<dbReference type="AlphaFoldDB" id="A0A8J6HHP8"/>
<reference evidence="2" key="1">
    <citation type="journal article" date="2020" name="J Insects Food Feed">
        <title>The yellow mealworm (Tenebrio molitor) genome: a resource for the emerging insects as food and feed industry.</title>
        <authorList>
            <person name="Eriksson T."/>
            <person name="Andere A."/>
            <person name="Kelstrup H."/>
            <person name="Emery V."/>
            <person name="Picard C."/>
        </authorList>
    </citation>
    <scope>NUCLEOTIDE SEQUENCE</scope>
    <source>
        <strain evidence="2">Stoneville</strain>
        <tissue evidence="2">Whole head</tissue>
    </source>
</reference>
<evidence type="ECO:0000313" key="3">
    <source>
        <dbReference type="Proteomes" id="UP000719412"/>
    </source>
</evidence>
<accession>A0A8J6HHP8</accession>
<sequence>MEETHHIHSLAPEMVFLVRFLGGSLPMLPAGSFDYFLRGVHMDGPRGLCSALELRDVSWKRTHSRDGEFFCAYTKLHVAEDAFHRGFSIRPVQFDPPLAKVCGGGFRTCTHYALVTCEGGVKKRSLPFSERSEGCALRNPAGEGISLATVEFRKGQKRMRLSLVGSDLAANARPCNLEDAHDKWKRCEVISLCEPPFSGSTRMKNSAGLDVDVENGRKSPPPPRRHPEKYTRSPAPAMWGESKENGTRTRPSRHQYFTFEHLHSAGLGGGFPALWSCGRATPRRRHMPPEFMART</sequence>
<name>A0A8J6HHP8_TENMO</name>
<evidence type="ECO:0000256" key="1">
    <source>
        <dbReference type="SAM" id="MobiDB-lite"/>
    </source>
</evidence>
<comment type="caution">
    <text evidence="2">The sequence shown here is derived from an EMBL/GenBank/DDBJ whole genome shotgun (WGS) entry which is preliminary data.</text>
</comment>
<evidence type="ECO:0000313" key="2">
    <source>
        <dbReference type="EMBL" id="KAH0814996.1"/>
    </source>
</evidence>
<keyword evidence="3" id="KW-1185">Reference proteome</keyword>
<organism evidence="2 3">
    <name type="scientific">Tenebrio molitor</name>
    <name type="common">Yellow mealworm beetle</name>
    <dbReference type="NCBI Taxonomy" id="7067"/>
    <lineage>
        <taxon>Eukaryota</taxon>
        <taxon>Metazoa</taxon>
        <taxon>Ecdysozoa</taxon>
        <taxon>Arthropoda</taxon>
        <taxon>Hexapoda</taxon>
        <taxon>Insecta</taxon>
        <taxon>Pterygota</taxon>
        <taxon>Neoptera</taxon>
        <taxon>Endopterygota</taxon>
        <taxon>Coleoptera</taxon>
        <taxon>Polyphaga</taxon>
        <taxon>Cucujiformia</taxon>
        <taxon>Tenebrionidae</taxon>
        <taxon>Tenebrio</taxon>
    </lineage>
</organism>
<gene>
    <name evidence="2" type="ORF">GEV33_007795</name>
</gene>
<dbReference type="Proteomes" id="UP000719412">
    <property type="component" value="Unassembled WGS sequence"/>
</dbReference>
<proteinExistence type="predicted"/>